<dbReference type="OrthoDB" id="6194650at2"/>
<organism evidence="2 3">
    <name type="scientific">Sulfurimonas lithotrophica</name>
    <dbReference type="NCBI Taxonomy" id="2590022"/>
    <lineage>
        <taxon>Bacteria</taxon>
        <taxon>Pseudomonadati</taxon>
        <taxon>Campylobacterota</taxon>
        <taxon>Epsilonproteobacteria</taxon>
        <taxon>Campylobacterales</taxon>
        <taxon>Sulfurimonadaceae</taxon>
        <taxon>Sulfurimonas</taxon>
    </lineage>
</organism>
<reference evidence="2 3" key="1">
    <citation type="submission" date="2019-09" db="EMBL/GenBank/DDBJ databases">
        <title>Sulfurimonas gotlandica sp. nov., a chemoautotrophic and psychrotolerant epsilonproteobacterium isolated from a pelagic redoxcline, and an emended description of the genus Sulfurimonas.</title>
        <authorList>
            <person name="Wang S."/>
            <person name="Jiang L."/>
            <person name="Shao S."/>
        </authorList>
    </citation>
    <scope>NUCLEOTIDE SEQUENCE [LARGE SCALE GENOMIC DNA]</scope>
    <source>
        <strain evidence="2 3">GYSZ_1</strain>
    </source>
</reference>
<keyword evidence="1" id="KW-0732">Signal</keyword>
<keyword evidence="3" id="KW-1185">Reference proteome</keyword>
<evidence type="ECO:0000313" key="2">
    <source>
        <dbReference type="EMBL" id="QFR50143.1"/>
    </source>
</evidence>
<dbReference type="EMBL" id="CP043617">
    <property type="protein sequence ID" value="QFR50143.1"/>
    <property type="molecule type" value="Genomic_DNA"/>
</dbReference>
<feature type="chain" id="PRO_5024795224" evidence="1">
    <location>
        <begin position="25"/>
        <end position="256"/>
    </location>
</feature>
<evidence type="ECO:0000313" key="3">
    <source>
        <dbReference type="Proteomes" id="UP000326944"/>
    </source>
</evidence>
<sequence>MFTKHTKGLISLTLATFLSTSLYATNDEDMVKSIMKLRGDVESLYTQIDENKESYKAQMKSLALQNADTDAQINRKSTSIKLAELELQKVKLKIANTSTQSFELKPLINEVYNKLEHSIKTGIPFKIEQRLSAIKKIQNDLDENTITQERALALLWASYDDNIRLTKEIGLFKQHIKINDKKILAKIAKLGSMMLYFQAPEKSVGYAIKDGDSYSYKVVTNEDDVKQINNLFDALNKQIRTGYFSVPNALVLKGDK</sequence>
<dbReference type="Pfam" id="PF11932">
    <property type="entry name" value="DUF3450"/>
    <property type="match status" value="1"/>
</dbReference>
<feature type="signal peptide" evidence="1">
    <location>
        <begin position="1"/>
        <end position="24"/>
    </location>
</feature>
<accession>A0A5P8P310</accession>
<dbReference type="KEGG" id="sulg:FJR48_10560"/>
<dbReference type="Proteomes" id="UP000326944">
    <property type="component" value="Chromosome"/>
</dbReference>
<dbReference type="InterPro" id="IPR016866">
    <property type="entry name" value="UCP028069"/>
</dbReference>
<proteinExistence type="predicted"/>
<evidence type="ECO:0000256" key="1">
    <source>
        <dbReference type="SAM" id="SignalP"/>
    </source>
</evidence>
<dbReference type="AlphaFoldDB" id="A0A5P8P310"/>
<dbReference type="RefSeq" id="WP_152308091.1">
    <property type="nucleotide sequence ID" value="NZ_CP043617.1"/>
</dbReference>
<gene>
    <name evidence="2" type="ORF">FJR48_10560</name>
</gene>
<name>A0A5P8P310_9BACT</name>
<protein>
    <submittedName>
        <fullName evidence="2">DUF3450 domain-containing protein</fullName>
    </submittedName>
</protein>